<name>A0A1B6DJ78_9HEMI</name>
<evidence type="ECO:0000313" key="2">
    <source>
        <dbReference type="EMBL" id="JAS25749.1"/>
    </source>
</evidence>
<feature type="region of interest" description="Disordered" evidence="1">
    <location>
        <begin position="110"/>
        <end position="133"/>
    </location>
</feature>
<feature type="non-terminal residue" evidence="2">
    <location>
        <position position="1"/>
    </location>
</feature>
<reference evidence="2" key="1">
    <citation type="submission" date="2015-12" db="EMBL/GenBank/DDBJ databases">
        <title>De novo transcriptome assembly of four potential Pierce s Disease insect vectors from Arizona vineyards.</title>
        <authorList>
            <person name="Tassone E.E."/>
        </authorList>
    </citation>
    <scope>NUCLEOTIDE SEQUENCE</scope>
</reference>
<feature type="region of interest" description="Disordered" evidence="1">
    <location>
        <begin position="350"/>
        <end position="373"/>
    </location>
</feature>
<proteinExistence type="predicted"/>
<dbReference type="EMBL" id="GEDC01011549">
    <property type="protein sequence ID" value="JAS25749.1"/>
    <property type="molecule type" value="Transcribed_RNA"/>
</dbReference>
<organism evidence="2">
    <name type="scientific">Clastoptera arizonana</name>
    <name type="common">Arizona spittle bug</name>
    <dbReference type="NCBI Taxonomy" id="38151"/>
    <lineage>
        <taxon>Eukaryota</taxon>
        <taxon>Metazoa</taxon>
        <taxon>Ecdysozoa</taxon>
        <taxon>Arthropoda</taxon>
        <taxon>Hexapoda</taxon>
        <taxon>Insecta</taxon>
        <taxon>Pterygota</taxon>
        <taxon>Neoptera</taxon>
        <taxon>Paraneoptera</taxon>
        <taxon>Hemiptera</taxon>
        <taxon>Auchenorrhyncha</taxon>
        <taxon>Cercopoidea</taxon>
        <taxon>Clastopteridae</taxon>
        <taxon>Clastoptera</taxon>
    </lineage>
</organism>
<accession>A0A1B6DJ78</accession>
<sequence length="1146" mass="135711">DEKKKLYVYVRPIGVKKPEDVVPSKGYPGQLPDETNETYVRRVYSKKSEESEETYILRVTSRYSTETDEVYKSRIQLIITIIKEINIQQYIKYDEKKKLYVYLKPTENKPGDSAPVKDGKKKPFEGQKPNEPDDKFVRRVYMKKTDESEEKYIKRIITRQKTETDEIYKARVRLIITVITEVNIEECITYDETKKTYVYVKPKKPQGNVKQTVTETTETQICTRLFHGQKPNEPKEEYVRRVYTRKNNEADRQYYERVLKRQSSETDEDYKSRILLIISLLKEVHLKQNIVYDENTRQYVLRGGADSRMSNTTTYTTVTTETTQVRTKGMFAGQKPKESKEDYVRRMYSREENETDDEYNARVMSRREDESEEEYQERLGHIMSTLGDNVLVCYQESSPRVVGQRAQYTMETTTVTTMTTTEMTSSSKLFQGQKQKETNEDFVRRVYSRKPGESDGDYYNRILHRYGNETDEVYKSRVQLIFSVFSDLPIRNTVTYDEISRRYVLMKSITNETTTQQTETVITDVTDEYVNVPNKVYPGQLPNETDETYVRRVYSKKTEETEETYILRVTSKYSTETDEVYKSRVQLIITTITEINIQQYIKYDEKKKLYVYVKPAAGKKPGAGDQPYPGQLPGEPTDTFVRRVYSRKSDETEETYVKRVTSRYSSETDEVYKSRIQVIITVITEIRELIVYDETRRIYVYKKTSVTEGSKPKAIKKEPLPARLPNENDKDYVHRVYSRKTEEDEETYVLRVTARYSTETDEEYKSRVQLVITIITEIRELVVYDETRRIYVYRTKTSTKTTKGYPNQQPEESDEEYVRRLYSRKVDESDEKYILRIAARYTSETDETYKERIALVAKIFSDVKILERLSWSEERKMYVYMRSAKDAKGFPQQRDDEPDEMYAHRVYTKLSSENDEQYIVRVASRYKSETDDSYKARVELIAKVFSQFNIMQHLVYKEEKKMYVYVKTVKAELYHCQQPGEADDVYVRRVYTRGSNESERDYYLRITSRSSTETDQKYKERIELIQNVLQDLPLKDKIIYDDHAKLYIYVQSAKEARESGSLKGYPGQQNNEPNDAYAKRVYARQAGESEMDYYLRFTSRYSSETDESYKARIDLIVKTFKDQNLMANMSYDEDSGLYVYMQPLKK</sequence>
<dbReference type="AlphaFoldDB" id="A0A1B6DJ78"/>
<gene>
    <name evidence="2" type="ORF">g.28641</name>
</gene>
<evidence type="ECO:0000256" key="1">
    <source>
        <dbReference type="SAM" id="MobiDB-lite"/>
    </source>
</evidence>
<protein>
    <submittedName>
        <fullName evidence="2">Uncharacterized protein</fullName>
    </submittedName>
</protein>